<dbReference type="GO" id="GO:0004553">
    <property type="term" value="F:hydrolase activity, hydrolyzing O-glycosyl compounds"/>
    <property type="evidence" value="ECO:0007669"/>
    <property type="project" value="InterPro"/>
</dbReference>
<dbReference type="InterPro" id="IPR050546">
    <property type="entry name" value="Glycosyl_Hydrlase_16"/>
</dbReference>
<keyword evidence="4" id="KW-1185">Reference proteome</keyword>
<dbReference type="PANTHER" id="PTHR10963:SF55">
    <property type="entry name" value="GLYCOSIDE HYDROLASE FAMILY 16 PROTEIN"/>
    <property type="match status" value="1"/>
</dbReference>
<dbReference type="GO" id="GO:0005975">
    <property type="term" value="P:carbohydrate metabolic process"/>
    <property type="evidence" value="ECO:0007669"/>
    <property type="project" value="InterPro"/>
</dbReference>
<dbReference type="Gene3D" id="2.60.40.10">
    <property type="entry name" value="Immunoglobulins"/>
    <property type="match status" value="1"/>
</dbReference>
<dbReference type="InterPro" id="IPR000601">
    <property type="entry name" value="PKD_dom"/>
</dbReference>
<dbReference type="AlphaFoldDB" id="A0A8J2VB70"/>
<gene>
    <name evidence="3" type="ORF">GCM10011312_18810</name>
</gene>
<reference evidence="3" key="2">
    <citation type="submission" date="2020-09" db="EMBL/GenBank/DDBJ databases">
        <authorList>
            <person name="Sun Q."/>
            <person name="Zhou Y."/>
        </authorList>
    </citation>
    <scope>NUCLEOTIDE SEQUENCE</scope>
    <source>
        <strain evidence="3">CGMCC 1.12924</strain>
    </source>
</reference>
<evidence type="ECO:0000313" key="3">
    <source>
        <dbReference type="EMBL" id="GGD95374.1"/>
    </source>
</evidence>
<dbReference type="PANTHER" id="PTHR10963">
    <property type="entry name" value="GLYCOSYL HYDROLASE-RELATED"/>
    <property type="match status" value="1"/>
</dbReference>
<feature type="domain" description="GH16" evidence="2">
    <location>
        <begin position="317"/>
        <end position="536"/>
    </location>
</feature>
<dbReference type="Pfam" id="PF00722">
    <property type="entry name" value="Glyco_hydro_16"/>
    <property type="match status" value="1"/>
</dbReference>
<dbReference type="SUPFAM" id="SSF49299">
    <property type="entry name" value="PKD domain"/>
    <property type="match status" value="1"/>
</dbReference>
<dbReference type="Gene3D" id="2.60.120.200">
    <property type="match status" value="1"/>
</dbReference>
<dbReference type="InterPro" id="IPR013783">
    <property type="entry name" value="Ig-like_fold"/>
</dbReference>
<dbReference type="SUPFAM" id="SSF49899">
    <property type="entry name" value="Concanavalin A-like lectins/glucanases"/>
    <property type="match status" value="1"/>
</dbReference>
<dbReference type="InterPro" id="IPR035986">
    <property type="entry name" value="PKD_dom_sf"/>
</dbReference>
<evidence type="ECO:0000259" key="2">
    <source>
        <dbReference type="PROSITE" id="PS51762"/>
    </source>
</evidence>
<reference evidence="3" key="1">
    <citation type="journal article" date="2014" name="Int. J. Syst. Evol. Microbiol.">
        <title>Complete genome sequence of Corynebacterium casei LMG S-19264T (=DSM 44701T), isolated from a smear-ripened cheese.</title>
        <authorList>
            <consortium name="US DOE Joint Genome Institute (JGI-PGF)"/>
            <person name="Walter F."/>
            <person name="Albersmeier A."/>
            <person name="Kalinowski J."/>
            <person name="Ruckert C."/>
        </authorList>
    </citation>
    <scope>NUCLEOTIDE SEQUENCE</scope>
    <source>
        <strain evidence="3">CGMCC 1.12924</strain>
    </source>
</reference>
<evidence type="ECO:0000313" key="4">
    <source>
        <dbReference type="Proteomes" id="UP000652231"/>
    </source>
</evidence>
<dbReference type="InterPro" id="IPR013320">
    <property type="entry name" value="ConA-like_dom_sf"/>
</dbReference>
<dbReference type="EMBL" id="BMGK01000007">
    <property type="protein sequence ID" value="GGD95374.1"/>
    <property type="molecule type" value="Genomic_DNA"/>
</dbReference>
<protein>
    <recommendedName>
        <fullName evidence="2">GH16 domain-containing protein</fullName>
    </recommendedName>
</protein>
<dbReference type="Pfam" id="PF00801">
    <property type="entry name" value="PKD"/>
    <property type="match status" value="1"/>
</dbReference>
<dbReference type="PROSITE" id="PS51762">
    <property type="entry name" value="GH16_2"/>
    <property type="match status" value="1"/>
</dbReference>
<comment type="similarity">
    <text evidence="1">Belongs to the glycosyl hydrolase 16 family.</text>
</comment>
<dbReference type="Proteomes" id="UP000652231">
    <property type="component" value="Unassembled WGS sequence"/>
</dbReference>
<evidence type="ECO:0000256" key="1">
    <source>
        <dbReference type="ARBA" id="ARBA00006865"/>
    </source>
</evidence>
<dbReference type="PROSITE" id="PS51257">
    <property type="entry name" value="PROKAR_LIPOPROTEIN"/>
    <property type="match status" value="1"/>
</dbReference>
<dbReference type="CDD" id="cd08023">
    <property type="entry name" value="GH16_laminarinase_like"/>
    <property type="match status" value="1"/>
</dbReference>
<sequence>MIKKLSLLLCLILVMGCQEDDAKFGQLQAPTNLQIQVEVLNADNDNPFGDGSGSVNFTATAENAISYKFDFGDNVTQVQPGGLASHTYSNEGVNDYLVTVVATGTGGTTTTETIAISVLSNFDDPITEELLTGGSSKTWFVASQTPGHLGVGPIDTFTPDYFSAAPNQLAECLYDDEITFGLDNNDNITFNHNNNDITFFNVEFLNVGGGGGDSDQCLPYNTSGNKFVSLAGANFGVPEDLTTGTQFTISDEGFMSYYINTSTYEILEITQDYMHIRAISGSASNPLAWYLKFTTNEGSQGNQLETEFTDLIWTEEFDVDGPPNPDVWNFEVGNGDNGWGNQELQYYTENNAEVSDGTLKINLIAESINGYNYSSSRINTLNNFDFNYGRIEIRAKLPEGGGTWPALWMMGSNFPDVGWPFCGEIDIMEHRGNEQDVIHGTLHFPGNSGGDAISQTTNVPGVSQEFNNYTVEWSSENIQFAVNNEVYHVFENNSSVPFNDPFFIILNVAMGGTFGGTVDPNFSQSTMEIDYIRVYQ</sequence>
<name>A0A8J2VB70_9FLAO</name>
<dbReference type="CDD" id="cd00146">
    <property type="entry name" value="PKD"/>
    <property type="match status" value="1"/>
</dbReference>
<accession>A0A8J2VB70</accession>
<organism evidence="3 4">
    <name type="scientific">Planktosalinus lacus</name>
    <dbReference type="NCBI Taxonomy" id="1526573"/>
    <lineage>
        <taxon>Bacteria</taxon>
        <taxon>Pseudomonadati</taxon>
        <taxon>Bacteroidota</taxon>
        <taxon>Flavobacteriia</taxon>
        <taxon>Flavobacteriales</taxon>
        <taxon>Flavobacteriaceae</taxon>
        <taxon>Planktosalinus</taxon>
    </lineage>
</organism>
<proteinExistence type="inferred from homology"/>
<comment type="caution">
    <text evidence="3">The sequence shown here is derived from an EMBL/GenBank/DDBJ whole genome shotgun (WGS) entry which is preliminary data.</text>
</comment>
<dbReference type="RefSeq" id="WP_188441869.1">
    <property type="nucleotide sequence ID" value="NZ_BMGK01000007.1"/>
</dbReference>
<dbReference type="InterPro" id="IPR000757">
    <property type="entry name" value="Beta-glucanase-like"/>
</dbReference>